<evidence type="ECO:0000256" key="1">
    <source>
        <dbReference type="ARBA" id="ARBA00022729"/>
    </source>
</evidence>
<dbReference type="InterPro" id="IPR000259">
    <property type="entry name" value="Adhesion_dom_fimbrial"/>
</dbReference>
<dbReference type="EMBL" id="NEVU01000001">
    <property type="protein sequence ID" value="OZI77308.1"/>
    <property type="molecule type" value="Genomic_DNA"/>
</dbReference>
<dbReference type="Gene3D" id="2.60.40.1090">
    <property type="entry name" value="Fimbrial-type adhesion domain"/>
    <property type="match status" value="1"/>
</dbReference>
<feature type="domain" description="Fimbrial-type adhesion" evidence="3">
    <location>
        <begin position="35"/>
        <end position="183"/>
    </location>
</feature>
<dbReference type="AlphaFoldDB" id="A0A261VT73"/>
<dbReference type="RefSeq" id="WP_094809825.1">
    <property type="nucleotide sequence ID" value="NZ_NEVU01000001.1"/>
</dbReference>
<protein>
    <recommendedName>
        <fullName evidence="3">Fimbrial-type adhesion domain-containing protein</fullName>
    </recommendedName>
</protein>
<dbReference type="OrthoDB" id="6466381at2"/>
<feature type="signal peptide" evidence="2">
    <location>
        <begin position="1"/>
        <end position="26"/>
    </location>
</feature>
<accession>A0A261VT73</accession>
<dbReference type="InterPro" id="IPR036937">
    <property type="entry name" value="Adhesion_dom_fimbrial_sf"/>
</dbReference>
<dbReference type="Proteomes" id="UP000216429">
    <property type="component" value="Unassembled WGS sequence"/>
</dbReference>
<dbReference type="GO" id="GO:0043709">
    <property type="term" value="P:cell adhesion involved in single-species biofilm formation"/>
    <property type="evidence" value="ECO:0007669"/>
    <property type="project" value="TreeGrafter"/>
</dbReference>
<dbReference type="GO" id="GO:0009289">
    <property type="term" value="C:pilus"/>
    <property type="evidence" value="ECO:0007669"/>
    <property type="project" value="InterPro"/>
</dbReference>
<reference evidence="5" key="1">
    <citation type="submission" date="2017-05" db="EMBL/GenBank/DDBJ databases">
        <title>Complete and WGS of Bordetella genogroups.</title>
        <authorList>
            <person name="Spilker T."/>
            <person name="Lipuma J."/>
        </authorList>
    </citation>
    <scope>NUCLEOTIDE SEQUENCE [LARGE SCALE GENOMIC DNA]</scope>
    <source>
        <strain evidence="5">AU6712</strain>
    </source>
</reference>
<dbReference type="PANTHER" id="PTHR33420:SF3">
    <property type="entry name" value="FIMBRIAL SUBUNIT ELFA"/>
    <property type="match status" value="1"/>
</dbReference>
<evidence type="ECO:0000313" key="5">
    <source>
        <dbReference type="Proteomes" id="UP000216429"/>
    </source>
</evidence>
<dbReference type="InterPro" id="IPR050263">
    <property type="entry name" value="Bact_Fimbrial_Adh_Pro"/>
</dbReference>
<dbReference type="InterPro" id="IPR008966">
    <property type="entry name" value="Adhesion_dom_sf"/>
</dbReference>
<organism evidence="4 5">
    <name type="scientific">Bordetella genomosp. 12</name>
    <dbReference type="NCBI Taxonomy" id="463035"/>
    <lineage>
        <taxon>Bacteria</taxon>
        <taxon>Pseudomonadati</taxon>
        <taxon>Pseudomonadota</taxon>
        <taxon>Betaproteobacteria</taxon>
        <taxon>Burkholderiales</taxon>
        <taxon>Alcaligenaceae</taxon>
        <taxon>Bordetella</taxon>
    </lineage>
</organism>
<dbReference type="SUPFAM" id="SSF49401">
    <property type="entry name" value="Bacterial adhesins"/>
    <property type="match status" value="1"/>
</dbReference>
<comment type="caution">
    <text evidence="4">The sequence shown here is derived from an EMBL/GenBank/DDBJ whole genome shotgun (WGS) entry which is preliminary data.</text>
</comment>
<dbReference type="Pfam" id="PF00419">
    <property type="entry name" value="Fimbrial"/>
    <property type="match status" value="1"/>
</dbReference>
<proteinExistence type="predicted"/>
<gene>
    <name evidence="4" type="ORF">CAL22_01805</name>
</gene>
<sequence length="184" mass="18834">MRALTMAVFGWPTALTLALSAGYAHASTVLTINANLTTTPCTLSSPTVVLGRVPIIEFGPNGAMGANYTKDFSLTIGDCELTTLRSASLTFTGTVVSQLPDATGLALTPVSGVAQGIAITLKNNDPIHGTLGQNISFNGLVSYPLDVASGKTTFELRAAYARIPGATVVPGPASSSVLVTISYS</sequence>
<feature type="chain" id="PRO_5012763172" description="Fimbrial-type adhesion domain-containing protein" evidence="2">
    <location>
        <begin position="27"/>
        <end position="184"/>
    </location>
</feature>
<keyword evidence="5" id="KW-1185">Reference proteome</keyword>
<dbReference type="PANTHER" id="PTHR33420">
    <property type="entry name" value="FIMBRIAL SUBUNIT ELFA-RELATED"/>
    <property type="match status" value="1"/>
</dbReference>
<name>A0A261VT73_9BORD</name>
<keyword evidence="1 2" id="KW-0732">Signal</keyword>
<evidence type="ECO:0000313" key="4">
    <source>
        <dbReference type="EMBL" id="OZI77308.1"/>
    </source>
</evidence>
<evidence type="ECO:0000256" key="2">
    <source>
        <dbReference type="SAM" id="SignalP"/>
    </source>
</evidence>
<evidence type="ECO:0000259" key="3">
    <source>
        <dbReference type="Pfam" id="PF00419"/>
    </source>
</evidence>